<dbReference type="PANTHER" id="PTHR30269">
    <property type="entry name" value="TRANSMEMBRANE PROTEIN YFCA"/>
    <property type="match status" value="1"/>
</dbReference>
<evidence type="ECO:0000313" key="9">
    <source>
        <dbReference type="EMBL" id="PXX44884.1"/>
    </source>
</evidence>
<comment type="similarity">
    <text evidence="2 8">Belongs to the 4-toluene sulfonate uptake permease (TSUP) (TC 2.A.102) family.</text>
</comment>
<evidence type="ECO:0000256" key="5">
    <source>
        <dbReference type="ARBA" id="ARBA00022692"/>
    </source>
</evidence>
<evidence type="ECO:0000256" key="7">
    <source>
        <dbReference type="ARBA" id="ARBA00023136"/>
    </source>
</evidence>
<gene>
    <name evidence="9" type="ORF">DFR42_10296</name>
</gene>
<sequence length="263" mass="28169">MTSHYKSNALNMDIFLLALAAFFAGFVDSIVGGGGLIQVPALFSFMPGTAPATLLGTNKMAGIWGTTVAATRYMKTVSLRWSMVAPAAFMAFAFSFAGAFLVTHIPPTYLRKALPFILVAVAIYTFKKKEFGADNKPVFSGSKETYMAMLVGAGIGFYDGFFGPGTGSFFMFLFVRIFGYDFLRASAAAKVLNVACNTAALIWFGYSGHVLWMLGLTMAVCGVGGSILGSHLAIKHGTSFVRKMFLGVVVALICKTTYDGFLK</sequence>
<dbReference type="RefSeq" id="WP_245936876.1">
    <property type="nucleotide sequence ID" value="NZ_QJKB01000002.1"/>
</dbReference>
<accession>A0A318JCV5</accession>
<dbReference type="Proteomes" id="UP000247792">
    <property type="component" value="Unassembled WGS sequence"/>
</dbReference>
<proteinExistence type="inferred from homology"/>
<evidence type="ECO:0000313" key="10">
    <source>
        <dbReference type="Proteomes" id="UP000247792"/>
    </source>
</evidence>
<dbReference type="GO" id="GO:0005886">
    <property type="term" value="C:plasma membrane"/>
    <property type="evidence" value="ECO:0007669"/>
    <property type="project" value="UniProtKB-SubCell"/>
</dbReference>
<comment type="caution">
    <text evidence="9">The sequence shown here is derived from an EMBL/GenBank/DDBJ whole genome shotgun (WGS) entry which is preliminary data.</text>
</comment>
<keyword evidence="10" id="KW-1185">Reference proteome</keyword>
<feature type="transmembrane region" description="Helical" evidence="8">
    <location>
        <begin position="212"/>
        <end position="234"/>
    </location>
</feature>
<keyword evidence="3" id="KW-0813">Transport</keyword>
<keyword evidence="6 8" id="KW-1133">Transmembrane helix</keyword>
<dbReference type="Pfam" id="PF01925">
    <property type="entry name" value="TauE"/>
    <property type="match status" value="1"/>
</dbReference>
<evidence type="ECO:0000256" key="3">
    <source>
        <dbReference type="ARBA" id="ARBA00022448"/>
    </source>
</evidence>
<dbReference type="AlphaFoldDB" id="A0A318JCV5"/>
<keyword evidence="7 8" id="KW-0472">Membrane</keyword>
<organism evidence="9 10">
    <name type="scientific">Undibacterium pigrum</name>
    <dbReference type="NCBI Taxonomy" id="401470"/>
    <lineage>
        <taxon>Bacteria</taxon>
        <taxon>Pseudomonadati</taxon>
        <taxon>Pseudomonadota</taxon>
        <taxon>Betaproteobacteria</taxon>
        <taxon>Burkholderiales</taxon>
        <taxon>Oxalobacteraceae</taxon>
        <taxon>Undibacterium</taxon>
    </lineage>
</organism>
<feature type="transmembrane region" description="Helical" evidence="8">
    <location>
        <begin position="146"/>
        <end position="175"/>
    </location>
</feature>
<evidence type="ECO:0000256" key="2">
    <source>
        <dbReference type="ARBA" id="ARBA00009142"/>
    </source>
</evidence>
<evidence type="ECO:0000256" key="8">
    <source>
        <dbReference type="RuleBase" id="RU363041"/>
    </source>
</evidence>
<feature type="transmembrane region" description="Helical" evidence="8">
    <location>
        <begin position="81"/>
        <end position="102"/>
    </location>
</feature>
<dbReference type="InterPro" id="IPR002781">
    <property type="entry name" value="TM_pro_TauE-like"/>
</dbReference>
<evidence type="ECO:0000256" key="1">
    <source>
        <dbReference type="ARBA" id="ARBA00004651"/>
    </source>
</evidence>
<evidence type="ECO:0000256" key="4">
    <source>
        <dbReference type="ARBA" id="ARBA00022475"/>
    </source>
</evidence>
<keyword evidence="5 8" id="KW-0812">Transmembrane</keyword>
<dbReference type="PANTHER" id="PTHR30269:SF0">
    <property type="entry name" value="MEMBRANE TRANSPORTER PROTEIN YFCA-RELATED"/>
    <property type="match status" value="1"/>
</dbReference>
<evidence type="ECO:0000256" key="6">
    <source>
        <dbReference type="ARBA" id="ARBA00022989"/>
    </source>
</evidence>
<feature type="transmembrane region" description="Helical" evidence="8">
    <location>
        <begin position="187"/>
        <end position="206"/>
    </location>
</feature>
<dbReference type="InterPro" id="IPR052017">
    <property type="entry name" value="TSUP"/>
</dbReference>
<reference evidence="9 10" key="1">
    <citation type="submission" date="2018-05" db="EMBL/GenBank/DDBJ databases">
        <title>Genomic Encyclopedia of Type Strains, Phase IV (KMG-IV): sequencing the most valuable type-strain genomes for metagenomic binning, comparative biology and taxonomic classification.</title>
        <authorList>
            <person name="Goeker M."/>
        </authorList>
    </citation>
    <scope>NUCLEOTIDE SEQUENCE [LARGE SCALE GENOMIC DNA]</scope>
    <source>
        <strain evidence="9 10">DSM 19792</strain>
    </source>
</reference>
<keyword evidence="4 8" id="KW-1003">Cell membrane</keyword>
<comment type="subcellular location">
    <subcellularLocation>
        <location evidence="1 8">Cell membrane</location>
        <topology evidence="1 8">Multi-pass membrane protein</topology>
    </subcellularLocation>
</comment>
<name>A0A318JCV5_9BURK</name>
<dbReference type="EMBL" id="QJKB01000002">
    <property type="protein sequence ID" value="PXX44884.1"/>
    <property type="molecule type" value="Genomic_DNA"/>
</dbReference>
<protein>
    <recommendedName>
        <fullName evidence="8">Probable membrane transporter protein</fullName>
    </recommendedName>
</protein>